<keyword evidence="1" id="KW-0812">Transmembrane</keyword>
<evidence type="ECO:0000256" key="1">
    <source>
        <dbReference type="SAM" id="Phobius"/>
    </source>
</evidence>
<evidence type="ECO:0000313" key="3">
    <source>
        <dbReference type="Proteomes" id="UP000053239"/>
    </source>
</evidence>
<sequence length="284" mass="33520">MMLLNSYNFNDKIKCIVPFKFITFIILIWIYGSNNDVSTYRNIIDNKFKHHGICNARSNRLLAKHEIQKNIKYKSHRENLRDYRMNKNTINENNKTNYEFLTKGLNKLDSYKKDYQRRHGKKKGLERLDCYYEKKIFDKIDHIYDLSKRMGNDKKTYKKYICSIVAIPFIIFSLLPFLGLIIPILFGGKAPKDRIVPWTTRDCAYKTGTGHCRLGFIHFSLGEIKAIDCLNWIISYILLMIVISVVIYTFIKIIKYEKLKAGKGKMGVKEYCRFCKDVLNNKIS</sequence>
<evidence type="ECO:0000313" key="2">
    <source>
        <dbReference type="EMBL" id="KNA02381.1"/>
    </source>
</evidence>
<dbReference type="Proteomes" id="UP000053239">
    <property type="component" value="Unassembled WGS sequence"/>
</dbReference>
<feature type="transmembrane region" description="Helical" evidence="1">
    <location>
        <begin position="230"/>
        <end position="251"/>
    </location>
</feature>
<feature type="transmembrane region" description="Helical" evidence="1">
    <location>
        <begin position="16"/>
        <end position="32"/>
    </location>
</feature>
<dbReference type="EMBL" id="KQ235189">
    <property type="protein sequence ID" value="KNA02381.1"/>
    <property type="molecule type" value="Genomic_DNA"/>
</dbReference>
<keyword evidence="1" id="KW-1133">Transmembrane helix</keyword>
<organism evidence="2 3">
    <name type="scientific">Plasmodium vivax North Korean</name>
    <dbReference type="NCBI Taxonomy" id="1035514"/>
    <lineage>
        <taxon>Eukaryota</taxon>
        <taxon>Sar</taxon>
        <taxon>Alveolata</taxon>
        <taxon>Apicomplexa</taxon>
        <taxon>Aconoidasida</taxon>
        <taxon>Haemosporida</taxon>
        <taxon>Plasmodiidae</taxon>
        <taxon>Plasmodium</taxon>
        <taxon>Plasmodium (Plasmodium)</taxon>
    </lineage>
</organism>
<protein>
    <recommendedName>
        <fullName evidence="4">Variable surface protein Vir35</fullName>
    </recommendedName>
</protein>
<dbReference type="InterPro" id="IPR022139">
    <property type="entry name" value="Fam-L/Fam-M-like_plasmodium"/>
</dbReference>
<gene>
    <name evidence="2" type="ORF">PVNG_01535</name>
</gene>
<dbReference type="AlphaFoldDB" id="A0A0J9U2F7"/>
<reference evidence="2 3" key="1">
    <citation type="submission" date="2011-09" db="EMBL/GenBank/DDBJ databases">
        <title>The Genome Sequence of Plasmodium vivax North Korean.</title>
        <authorList>
            <consortium name="The Broad Institute Genome Sequencing Platform"/>
            <consortium name="The Broad Institute Genome Sequencing Center for Infectious Disease"/>
            <person name="Neafsey D."/>
            <person name="Carlton J."/>
            <person name="Barnwell J."/>
            <person name="Collins W."/>
            <person name="Escalante A."/>
            <person name="Mullikin J."/>
            <person name="Saul A."/>
            <person name="Guigo R."/>
            <person name="Camara F."/>
            <person name="Young S.K."/>
            <person name="Zeng Q."/>
            <person name="Gargeya S."/>
            <person name="Fitzgerald M."/>
            <person name="Haas B."/>
            <person name="Abouelleil A."/>
            <person name="Alvarado L."/>
            <person name="Arachchi H.M."/>
            <person name="Berlin A."/>
            <person name="Brown A."/>
            <person name="Chapman S.B."/>
            <person name="Chen Z."/>
            <person name="Dunbar C."/>
            <person name="Freedman E."/>
            <person name="Gearin G."/>
            <person name="Gellesch M."/>
            <person name="Goldberg J."/>
            <person name="Griggs A."/>
            <person name="Gujja S."/>
            <person name="Heiman D."/>
            <person name="Howarth C."/>
            <person name="Larson L."/>
            <person name="Lui A."/>
            <person name="MacDonald P.J.P."/>
            <person name="Montmayeur A."/>
            <person name="Murphy C."/>
            <person name="Neiman D."/>
            <person name="Pearson M."/>
            <person name="Priest M."/>
            <person name="Roberts A."/>
            <person name="Saif S."/>
            <person name="Shea T."/>
            <person name="Shenoy N."/>
            <person name="Sisk P."/>
            <person name="Stolte C."/>
            <person name="Sykes S."/>
            <person name="Wortman J."/>
            <person name="Nusbaum C."/>
            <person name="Birren B."/>
        </authorList>
    </citation>
    <scope>NUCLEOTIDE SEQUENCE [LARGE SCALE GENOMIC DNA]</scope>
    <source>
        <strain evidence="2 3">North Korean</strain>
    </source>
</reference>
<name>A0A0J9U2F7_PLAVI</name>
<evidence type="ECO:0008006" key="4">
    <source>
        <dbReference type="Google" id="ProtNLM"/>
    </source>
</evidence>
<keyword evidence="1" id="KW-0472">Membrane</keyword>
<feature type="transmembrane region" description="Helical" evidence="1">
    <location>
        <begin position="160"/>
        <end position="186"/>
    </location>
</feature>
<proteinExistence type="predicted"/>
<accession>A0A0J9U2F7</accession>
<dbReference type="Pfam" id="PF12420">
    <property type="entry name" value="DUF3671"/>
    <property type="match status" value="1"/>
</dbReference>